<organism evidence="2 3">
    <name type="scientific">Amanita muscaria (strain Koide BX008)</name>
    <dbReference type="NCBI Taxonomy" id="946122"/>
    <lineage>
        <taxon>Eukaryota</taxon>
        <taxon>Fungi</taxon>
        <taxon>Dikarya</taxon>
        <taxon>Basidiomycota</taxon>
        <taxon>Agaricomycotina</taxon>
        <taxon>Agaricomycetes</taxon>
        <taxon>Agaricomycetidae</taxon>
        <taxon>Agaricales</taxon>
        <taxon>Pluteineae</taxon>
        <taxon>Amanitaceae</taxon>
        <taxon>Amanita</taxon>
    </lineage>
</organism>
<proteinExistence type="predicted"/>
<protein>
    <submittedName>
        <fullName evidence="2">Uncharacterized protein</fullName>
    </submittedName>
</protein>
<dbReference type="EMBL" id="KN818359">
    <property type="protein sequence ID" value="KIL57750.1"/>
    <property type="molecule type" value="Genomic_DNA"/>
</dbReference>
<dbReference type="HOGENOM" id="CLU_188540_0_0_1"/>
<sequence>MDTRRFSFVVVDVSTIDTVTNTACVDTCRPKHCPESQSSRASKVAKDYEKTKEELRRHGGSGKDLTF</sequence>
<dbReference type="InParanoid" id="A0A0C2S4V8"/>
<accession>A0A0C2S4V8</accession>
<evidence type="ECO:0000256" key="1">
    <source>
        <dbReference type="SAM" id="MobiDB-lite"/>
    </source>
</evidence>
<evidence type="ECO:0000313" key="3">
    <source>
        <dbReference type="Proteomes" id="UP000054549"/>
    </source>
</evidence>
<dbReference type="Proteomes" id="UP000054549">
    <property type="component" value="Unassembled WGS sequence"/>
</dbReference>
<feature type="region of interest" description="Disordered" evidence="1">
    <location>
        <begin position="32"/>
        <end position="67"/>
    </location>
</feature>
<feature type="compositionally biased region" description="Basic and acidic residues" evidence="1">
    <location>
        <begin position="44"/>
        <end position="57"/>
    </location>
</feature>
<gene>
    <name evidence="2" type="ORF">M378DRAFT_171447</name>
</gene>
<name>A0A0C2S4V8_AMAMK</name>
<keyword evidence="3" id="KW-1185">Reference proteome</keyword>
<dbReference type="AlphaFoldDB" id="A0A0C2S4V8"/>
<evidence type="ECO:0000313" key="2">
    <source>
        <dbReference type="EMBL" id="KIL57750.1"/>
    </source>
</evidence>
<reference evidence="2 3" key="1">
    <citation type="submission" date="2014-04" db="EMBL/GenBank/DDBJ databases">
        <title>Evolutionary Origins and Diversification of the Mycorrhizal Mutualists.</title>
        <authorList>
            <consortium name="DOE Joint Genome Institute"/>
            <consortium name="Mycorrhizal Genomics Consortium"/>
            <person name="Kohler A."/>
            <person name="Kuo A."/>
            <person name="Nagy L.G."/>
            <person name="Floudas D."/>
            <person name="Copeland A."/>
            <person name="Barry K.W."/>
            <person name="Cichocki N."/>
            <person name="Veneault-Fourrey C."/>
            <person name="LaButti K."/>
            <person name="Lindquist E.A."/>
            <person name="Lipzen A."/>
            <person name="Lundell T."/>
            <person name="Morin E."/>
            <person name="Murat C."/>
            <person name="Riley R."/>
            <person name="Ohm R."/>
            <person name="Sun H."/>
            <person name="Tunlid A."/>
            <person name="Henrissat B."/>
            <person name="Grigoriev I.V."/>
            <person name="Hibbett D.S."/>
            <person name="Martin F."/>
        </authorList>
    </citation>
    <scope>NUCLEOTIDE SEQUENCE [LARGE SCALE GENOMIC DNA]</scope>
    <source>
        <strain evidence="2 3">Koide BX008</strain>
    </source>
</reference>